<dbReference type="GO" id="GO:0009691">
    <property type="term" value="P:cytokinin biosynthetic process"/>
    <property type="evidence" value="ECO:0007669"/>
    <property type="project" value="UniProtKB-KW"/>
</dbReference>
<feature type="region of interest" description="Disordered" evidence="7">
    <location>
        <begin position="31"/>
        <end position="134"/>
    </location>
</feature>
<protein>
    <submittedName>
        <fullName evidence="8">Uncharacterized protein</fullName>
    </submittedName>
</protein>
<evidence type="ECO:0000256" key="3">
    <source>
        <dbReference type="ARBA" id="ARBA00022712"/>
    </source>
</evidence>
<keyword evidence="4" id="KW-0932">Cytokinin signaling pathway</keyword>
<dbReference type="AlphaFoldDB" id="A0AAV8SI15"/>
<comment type="similarity">
    <text evidence="6">Belongs to the SOFL plant protein family.</text>
</comment>
<evidence type="ECO:0000256" key="5">
    <source>
        <dbReference type="ARBA" id="ARBA00023242"/>
    </source>
</evidence>
<keyword evidence="9" id="KW-1185">Reference proteome</keyword>
<comment type="subcellular location">
    <subcellularLocation>
        <location evidence="1">Cytoplasm</location>
    </subcellularLocation>
</comment>
<dbReference type="GO" id="GO:0009736">
    <property type="term" value="P:cytokinin-activated signaling pathway"/>
    <property type="evidence" value="ECO:0007669"/>
    <property type="project" value="UniProtKB-KW"/>
</dbReference>
<organism evidence="8 9">
    <name type="scientific">Erythroxylum novogranatense</name>
    <dbReference type="NCBI Taxonomy" id="1862640"/>
    <lineage>
        <taxon>Eukaryota</taxon>
        <taxon>Viridiplantae</taxon>
        <taxon>Streptophyta</taxon>
        <taxon>Embryophyta</taxon>
        <taxon>Tracheophyta</taxon>
        <taxon>Spermatophyta</taxon>
        <taxon>Magnoliopsida</taxon>
        <taxon>eudicotyledons</taxon>
        <taxon>Gunneridae</taxon>
        <taxon>Pentapetalae</taxon>
        <taxon>rosids</taxon>
        <taxon>fabids</taxon>
        <taxon>Malpighiales</taxon>
        <taxon>Erythroxylaceae</taxon>
        <taxon>Erythroxylum</taxon>
    </lineage>
</organism>
<sequence length="134" mass="15416">MDPFKQMFGKEGCGSSESGWTIYIASSMEEDDYDFNDHEEHQDYNDDGAICNDEHGNETEDSDDSMISDASSVPHRECKRDDGQSSHGRTSSKRRKEAKLKRFSLFSKKNKNDKGRDEKVVNDRRFATMRKCSK</sequence>
<name>A0AAV8SI15_9ROSI</name>
<reference evidence="8 9" key="1">
    <citation type="submission" date="2021-09" db="EMBL/GenBank/DDBJ databases">
        <title>Genomic insights and catalytic innovation underlie evolution of tropane alkaloids biosynthesis.</title>
        <authorList>
            <person name="Wang Y.-J."/>
            <person name="Tian T."/>
            <person name="Huang J.-P."/>
            <person name="Huang S.-X."/>
        </authorList>
    </citation>
    <scope>NUCLEOTIDE SEQUENCE [LARGE SCALE GENOMIC DNA]</scope>
    <source>
        <strain evidence="8">KIB-2018</strain>
        <tissue evidence="8">Leaf</tissue>
    </source>
</reference>
<dbReference type="GO" id="GO:0005737">
    <property type="term" value="C:cytoplasm"/>
    <property type="evidence" value="ECO:0007669"/>
    <property type="project" value="UniProtKB-SubCell"/>
</dbReference>
<accession>A0AAV8SI15</accession>
<evidence type="ECO:0000256" key="2">
    <source>
        <dbReference type="ARBA" id="ARBA00022490"/>
    </source>
</evidence>
<evidence type="ECO:0000256" key="7">
    <source>
        <dbReference type="SAM" id="MobiDB-lite"/>
    </source>
</evidence>
<evidence type="ECO:0000313" key="9">
    <source>
        <dbReference type="Proteomes" id="UP001159364"/>
    </source>
</evidence>
<dbReference type="Proteomes" id="UP001159364">
    <property type="component" value="Linkage Group LG11"/>
</dbReference>
<dbReference type="EMBL" id="JAIWQS010000011">
    <property type="protein sequence ID" value="KAJ8751813.1"/>
    <property type="molecule type" value="Genomic_DNA"/>
</dbReference>
<keyword evidence="3" id="KW-0203">Cytokinin biosynthesis</keyword>
<dbReference type="PANTHER" id="PTHR33347:SF27">
    <property type="entry name" value="PROTEIN SOB FIVE-LIKE 3-RELATED"/>
    <property type="match status" value="1"/>
</dbReference>
<feature type="compositionally biased region" description="Basic residues" evidence="7">
    <location>
        <begin position="90"/>
        <end position="102"/>
    </location>
</feature>
<comment type="caution">
    <text evidence="8">The sequence shown here is derived from an EMBL/GenBank/DDBJ whole genome shotgun (WGS) entry which is preliminary data.</text>
</comment>
<dbReference type="InterPro" id="IPR044670">
    <property type="entry name" value="SOFL"/>
</dbReference>
<evidence type="ECO:0000256" key="1">
    <source>
        <dbReference type="ARBA" id="ARBA00004496"/>
    </source>
</evidence>
<keyword evidence="5" id="KW-0539">Nucleus</keyword>
<keyword evidence="2" id="KW-0963">Cytoplasm</keyword>
<evidence type="ECO:0000256" key="4">
    <source>
        <dbReference type="ARBA" id="ARBA00022864"/>
    </source>
</evidence>
<proteinExistence type="inferred from homology"/>
<dbReference type="PANTHER" id="PTHR33347">
    <property type="entry name" value="OSJNBA0091C07.3 PROTEIN"/>
    <property type="match status" value="1"/>
</dbReference>
<feature type="compositionally biased region" description="Basic and acidic residues" evidence="7">
    <location>
        <begin position="74"/>
        <end position="84"/>
    </location>
</feature>
<evidence type="ECO:0000256" key="6">
    <source>
        <dbReference type="ARBA" id="ARBA00024199"/>
    </source>
</evidence>
<evidence type="ECO:0000313" key="8">
    <source>
        <dbReference type="EMBL" id="KAJ8751813.1"/>
    </source>
</evidence>
<feature type="compositionally biased region" description="Basic and acidic residues" evidence="7">
    <location>
        <begin position="35"/>
        <end position="44"/>
    </location>
</feature>
<feature type="compositionally biased region" description="Basic and acidic residues" evidence="7">
    <location>
        <begin position="110"/>
        <end position="126"/>
    </location>
</feature>
<gene>
    <name evidence="8" type="ORF">K2173_026004</name>
</gene>